<protein>
    <submittedName>
        <fullName evidence="1">Venom protein</fullName>
    </submittedName>
</protein>
<dbReference type="AlphaFoldDB" id="A0A1W6EWB5"/>
<organism evidence="1">
    <name type="scientific">Ampulex compressa</name>
    <name type="common">Emerald cockroach wasp</name>
    <dbReference type="NCBI Taxonomy" id="860918"/>
    <lineage>
        <taxon>Eukaryota</taxon>
        <taxon>Metazoa</taxon>
        <taxon>Ecdysozoa</taxon>
        <taxon>Arthropoda</taxon>
        <taxon>Hexapoda</taxon>
        <taxon>Insecta</taxon>
        <taxon>Pterygota</taxon>
        <taxon>Neoptera</taxon>
        <taxon>Endopterygota</taxon>
        <taxon>Hymenoptera</taxon>
        <taxon>Apocrita</taxon>
        <taxon>Aculeata</taxon>
        <taxon>Apoidea</taxon>
        <taxon>Ampulicidae</taxon>
        <taxon>Ampulicini</taxon>
        <taxon>Ampulex</taxon>
    </lineage>
</organism>
<dbReference type="EMBL" id="KY563609">
    <property type="protein sequence ID" value="ARK20018.1"/>
    <property type="molecule type" value="mRNA"/>
</dbReference>
<reference evidence="1" key="1">
    <citation type="submission" date="2017-02" db="EMBL/GenBank/DDBJ databases">
        <title>Parasitoid Jewel Wasp Mounts Multi-Pronged Neurochemical Attack to Hijack a Host Brain.</title>
        <authorList>
            <person name="Arvidson R.S."/>
            <person name="Kaiser M."/>
            <person name="Libersat F."/>
            <person name="Adams M.E."/>
        </authorList>
    </citation>
    <scope>NUCLEOTIDE SEQUENCE</scope>
    <source>
        <strain evidence="1">236</strain>
    </source>
</reference>
<name>A0A1W6EWB5_AMPCP</name>
<evidence type="ECO:0000313" key="1">
    <source>
        <dbReference type="EMBL" id="ARK20018.1"/>
    </source>
</evidence>
<sequence>MRDQSRHCLFYGGSSRRGRPDRTLRRTLDSVHLRGAAKIHDFGLRSSPPPASTHFSSCVRIRPRIRS</sequence>
<accession>A0A1W6EWB5</accession>
<proteinExistence type="evidence at transcript level"/>